<dbReference type="Proteomes" id="UP000199428">
    <property type="component" value="Unassembled WGS sequence"/>
</dbReference>
<reference evidence="2 3" key="1">
    <citation type="submission" date="2016-10" db="EMBL/GenBank/DDBJ databases">
        <authorList>
            <person name="de Groot N.N."/>
        </authorList>
    </citation>
    <scope>NUCLEOTIDE SEQUENCE [LARGE SCALE GENOMIC DNA]</scope>
    <source>
        <strain evidence="2 3">DSM 10317</strain>
    </source>
</reference>
<evidence type="ECO:0000256" key="1">
    <source>
        <dbReference type="SAM" id="Phobius"/>
    </source>
</evidence>
<keyword evidence="1" id="KW-1133">Transmembrane helix</keyword>
<name>A0A1G5RWX1_PSEXY</name>
<feature type="transmembrane region" description="Helical" evidence="1">
    <location>
        <begin position="121"/>
        <end position="140"/>
    </location>
</feature>
<gene>
    <name evidence="2" type="ORF">SAMN02910350_01223</name>
</gene>
<proteinExistence type="predicted"/>
<keyword evidence="1" id="KW-0472">Membrane</keyword>
<evidence type="ECO:0000313" key="3">
    <source>
        <dbReference type="Proteomes" id="UP000199428"/>
    </source>
</evidence>
<sequence length="182" mass="21035">MLFNRYKDDYKQVQSLGPDGKLRTVTFYDGSYYELPYDEKQFRKNKITSLIFSVLFLVIYLMAGFINPDSSKTAWIVFPYLFIFLPIAFNILAVINLFTLKLRMERAGYEASIIRMKNSSMAILVLAIINIVLDLVFIINRHTLNFVLEISYIVLLLILIISVIAFGKKYDKMFGGVILNSN</sequence>
<protein>
    <submittedName>
        <fullName evidence="2">Uncharacterized protein</fullName>
    </submittedName>
</protein>
<dbReference type="EMBL" id="FMWK01000005">
    <property type="protein sequence ID" value="SCZ78358.1"/>
    <property type="molecule type" value="Genomic_DNA"/>
</dbReference>
<accession>A0A1G5RWX1</accession>
<feature type="transmembrane region" description="Helical" evidence="1">
    <location>
        <begin position="146"/>
        <end position="166"/>
    </location>
</feature>
<dbReference type="RefSeq" id="WP_090162114.1">
    <property type="nucleotide sequence ID" value="NZ_FMWK01000005.1"/>
</dbReference>
<dbReference type="AlphaFoldDB" id="A0A1G5RWX1"/>
<evidence type="ECO:0000313" key="2">
    <source>
        <dbReference type="EMBL" id="SCZ78358.1"/>
    </source>
</evidence>
<keyword evidence="1" id="KW-0812">Transmembrane</keyword>
<organism evidence="2 3">
    <name type="scientific">Pseudobutyrivibrio xylanivorans</name>
    <dbReference type="NCBI Taxonomy" id="185007"/>
    <lineage>
        <taxon>Bacteria</taxon>
        <taxon>Bacillati</taxon>
        <taxon>Bacillota</taxon>
        <taxon>Clostridia</taxon>
        <taxon>Lachnospirales</taxon>
        <taxon>Lachnospiraceae</taxon>
        <taxon>Pseudobutyrivibrio</taxon>
    </lineage>
</organism>
<feature type="transmembrane region" description="Helical" evidence="1">
    <location>
        <begin position="47"/>
        <end position="66"/>
    </location>
</feature>
<feature type="transmembrane region" description="Helical" evidence="1">
    <location>
        <begin position="78"/>
        <end position="100"/>
    </location>
</feature>